<feature type="transmembrane region" description="Helical" evidence="7">
    <location>
        <begin position="256"/>
        <end position="274"/>
    </location>
</feature>
<reference evidence="11" key="2">
    <citation type="submission" date="2016-11" db="EMBL/GenBank/DDBJ databases">
        <authorList>
            <person name="Varghese N."/>
            <person name="Submissions S."/>
        </authorList>
    </citation>
    <scope>NUCLEOTIDE SEQUENCE [LARGE SCALE GENOMIC DNA]</scope>
    <source>
        <strain evidence="11">DSM 19729</strain>
    </source>
</reference>
<feature type="transmembrane region" description="Helical" evidence="7">
    <location>
        <begin position="380"/>
        <end position="400"/>
    </location>
</feature>
<feature type="transmembrane region" description="Helical" evidence="7">
    <location>
        <begin position="164"/>
        <end position="186"/>
    </location>
</feature>
<feature type="transmembrane region" description="Helical" evidence="7">
    <location>
        <begin position="304"/>
        <end position="324"/>
    </location>
</feature>
<evidence type="ECO:0000256" key="5">
    <source>
        <dbReference type="ARBA" id="ARBA00022989"/>
    </source>
</evidence>
<dbReference type="EMBL" id="FQWO01000005">
    <property type="protein sequence ID" value="SHG92259.1"/>
    <property type="molecule type" value="Genomic_DNA"/>
</dbReference>
<protein>
    <submittedName>
        <fullName evidence="10">Nucleoside transporter</fullName>
    </submittedName>
</protein>
<evidence type="ECO:0000313" key="9">
    <source>
        <dbReference type="EMBL" id="PRZ23378.1"/>
    </source>
</evidence>
<evidence type="ECO:0000313" key="12">
    <source>
        <dbReference type="Proteomes" id="UP000237771"/>
    </source>
</evidence>
<keyword evidence="3" id="KW-1003">Cell membrane</keyword>
<dbReference type="Pfam" id="PF03825">
    <property type="entry name" value="Nuc_H_symport"/>
    <property type="match status" value="1"/>
</dbReference>
<feature type="transmembrane region" description="Helical" evidence="7">
    <location>
        <begin position="97"/>
        <end position="119"/>
    </location>
</feature>
<keyword evidence="2" id="KW-0813">Transport</keyword>
<evidence type="ECO:0000259" key="8">
    <source>
        <dbReference type="PROSITE" id="PS50850"/>
    </source>
</evidence>
<dbReference type="GO" id="GO:0015213">
    <property type="term" value="F:uridine transmembrane transporter activity"/>
    <property type="evidence" value="ECO:0007669"/>
    <property type="project" value="TreeGrafter"/>
</dbReference>
<dbReference type="PANTHER" id="PTHR23522:SF4">
    <property type="entry name" value="NUCLEOSIDE PERMEASE NUPG-RELATED"/>
    <property type="match status" value="1"/>
</dbReference>
<dbReference type="Proteomes" id="UP000184384">
    <property type="component" value="Unassembled WGS sequence"/>
</dbReference>
<keyword evidence="5 7" id="KW-1133">Transmembrane helix</keyword>
<evidence type="ECO:0000256" key="7">
    <source>
        <dbReference type="SAM" id="Phobius"/>
    </source>
</evidence>
<feature type="transmembrane region" description="Helical" evidence="7">
    <location>
        <begin position="43"/>
        <end position="64"/>
    </location>
</feature>
<evidence type="ECO:0000256" key="4">
    <source>
        <dbReference type="ARBA" id="ARBA00022692"/>
    </source>
</evidence>
<feature type="domain" description="Major facilitator superfamily (MFS) profile" evidence="8">
    <location>
        <begin position="168"/>
        <end position="424"/>
    </location>
</feature>
<keyword evidence="4 7" id="KW-0812">Transmembrane</keyword>
<dbReference type="AlphaFoldDB" id="A0A1M5NST2"/>
<feature type="transmembrane region" description="Helical" evidence="7">
    <location>
        <begin position="73"/>
        <end position="91"/>
    </location>
</feature>
<evidence type="ECO:0000256" key="6">
    <source>
        <dbReference type="ARBA" id="ARBA00023136"/>
    </source>
</evidence>
<accession>A0A1M5NST2</accession>
<dbReference type="InterPro" id="IPR036259">
    <property type="entry name" value="MFS_trans_sf"/>
</dbReference>
<dbReference type="SUPFAM" id="SSF103473">
    <property type="entry name" value="MFS general substrate transporter"/>
    <property type="match status" value="1"/>
</dbReference>
<dbReference type="Gene3D" id="1.20.1250.20">
    <property type="entry name" value="MFS general substrate transporter like domains"/>
    <property type="match status" value="2"/>
</dbReference>
<dbReference type="GO" id="GO:0005886">
    <property type="term" value="C:plasma membrane"/>
    <property type="evidence" value="ECO:0007669"/>
    <property type="project" value="UniProtKB-SubCell"/>
</dbReference>
<evidence type="ECO:0000313" key="10">
    <source>
        <dbReference type="EMBL" id="SHG92259.1"/>
    </source>
</evidence>
<feature type="transmembrane region" description="Helical" evidence="7">
    <location>
        <begin position="131"/>
        <end position="152"/>
    </location>
</feature>
<feature type="transmembrane region" description="Helical" evidence="7">
    <location>
        <begin position="218"/>
        <end position="236"/>
    </location>
</feature>
<dbReference type="PANTHER" id="PTHR23522">
    <property type="entry name" value="BLL5896 PROTEIN"/>
    <property type="match status" value="1"/>
</dbReference>
<comment type="subcellular location">
    <subcellularLocation>
        <location evidence="1">Cell membrane</location>
        <topology evidence="1">Multi-pass membrane protein</topology>
    </subcellularLocation>
</comment>
<dbReference type="STRING" id="280093.SAMN05443373_105100"/>
<dbReference type="CDD" id="cd06177">
    <property type="entry name" value="MFS_NHS"/>
    <property type="match status" value="1"/>
</dbReference>
<evidence type="ECO:0000256" key="2">
    <source>
        <dbReference type="ARBA" id="ARBA00022448"/>
    </source>
</evidence>
<dbReference type="EMBL" id="PVUB01000005">
    <property type="protein sequence ID" value="PRZ23378.1"/>
    <property type="molecule type" value="Genomic_DNA"/>
</dbReference>
<proteinExistence type="predicted"/>
<dbReference type="InterPro" id="IPR004740">
    <property type="entry name" value="Nuc_H_symport"/>
</dbReference>
<gene>
    <name evidence="9" type="ORF">BC624_105100</name>
    <name evidence="10" type="ORF">SAMN05443373_105100</name>
</gene>
<feature type="transmembrane region" description="Helical" evidence="7">
    <location>
        <begin position="345"/>
        <end position="365"/>
    </location>
</feature>
<dbReference type="OrthoDB" id="9783013at2"/>
<dbReference type="RefSeq" id="WP_072943066.1">
    <property type="nucleotide sequence ID" value="NZ_FQWO01000005.1"/>
</dbReference>
<sequence length="424" mass="47394">MNITTRLKLSLMMFLEFFIWGAWFVTLGTFLGNNLQASGSEIASVFSTQSWGAILAPFVIGLIADRYFNAEKILGILHLAGAFLMYQMYQSDEIGQFYIYVLSYMILYMPTLALVNSVAFNQMQDPEKEFATIRVWGTIGWILAGLSISFLFHWDAATAVSQGLLKNTFLLSGIAAFILGIFSFLLPKTPPKITAVDKIKIGDLLGFDALKLLKDKNFAVFFLSSILICIPLAFYYQNAHPFLSQAGIENPTGKMAIGQISEALFLLLIPMFLVRFGFKKTILVGMLAWAMRYALFAYGNAGDLSFMLIIGIALHGICYDFFFVSGQIYTNSKAGEKYKSAAQGLITLATYGFGMLIGFGVAGWITDNFKMLDGATNWEMVWIIPACISLAVFFLFALFFKEKNKTKEEIPVIIKIQENEYQLK</sequence>
<keyword evidence="12" id="KW-1185">Reference proteome</keyword>
<evidence type="ECO:0000256" key="3">
    <source>
        <dbReference type="ARBA" id="ARBA00022475"/>
    </source>
</evidence>
<dbReference type="InterPro" id="IPR020846">
    <property type="entry name" value="MFS_dom"/>
</dbReference>
<name>A0A1M5NST2_9FLAO</name>
<reference evidence="10" key="1">
    <citation type="submission" date="2016-11" db="EMBL/GenBank/DDBJ databases">
        <authorList>
            <person name="Jaros S."/>
            <person name="Januszkiewicz K."/>
            <person name="Wedrychowicz H."/>
        </authorList>
    </citation>
    <scope>NUCLEOTIDE SEQUENCE [LARGE SCALE GENOMIC DNA]</scope>
    <source>
        <strain evidence="10">DSM 19729</strain>
    </source>
</reference>
<keyword evidence="6 7" id="KW-0472">Membrane</keyword>
<reference evidence="9 12" key="3">
    <citation type="submission" date="2018-03" db="EMBL/GenBank/DDBJ databases">
        <title>Genomic Encyclopedia of Archaeal and Bacterial Type Strains, Phase II (KMG-II): from individual species to whole genera.</title>
        <authorList>
            <person name="Goeker M."/>
        </authorList>
    </citation>
    <scope>NUCLEOTIDE SEQUENCE [LARGE SCALE GENOMIC DNA]</scope>
    <source>
        <strain evidence="9 12">DSM 17797</strain>
    </source>
</reference>
<feature type="transmembrane region" description="Helical" evidence="7">
    <location>
        <begin position="281"/>
        <end position="298"/>
    </location>
</feature>
<evidence type="ECO:0000256" key="1">
    <source>
        <dbReference type="ARBA" id="ARBA00004651"/>
    </source>
</evidence>
<dbReference type="PROSITE" id="PS50850">
    <property type="entry name" value="MFS"/>
    <property type="match status" value="1"/>
</dbReference>
<evidence type="ECO:0000313" key="11">
    <source>
        <dbReference type="Proteomes" id="UP000184384"/>
    </source>
</evidence>
<organism evidence="10 11">
    <name type="scientific">Flavobacterium granuli</name>
    <dbReference type="NCBI Taxonomy" id="280093"/>
    <lineage>
        <taxon>Bacteria</taxon>
        <taxon>Pseudomonadati</taxon>
        <taxon>Bacteroidota</taxon>
        <taxon>Flavobacteriia</taxon>
        <taxon>Flavobacteriales</taxon>
        <taxon>Flavobacteriaceae</taxon>
        <taxon>Flavobacterium</taxon>
    </lineage>
</organism>
<feature type="transmembrane region" description="Helical" evidence="7">
    <location>
        <begin position="12"/>
        <end position="31"/>
    </location>
</feature>
<dbReference type="Proteomes" id="UP000237771">
    <property type="component" value="Unassembled WGS sequence"/>
</dbReference>
<dbReference type="GO" id="GO:0015212">
    <property type="term" value="F:cytidine transmembrane transporter activity"/>
    <property type="evidence" value="ECO:0007669"/>
    <property type="project" value="TreeGrafter"/>
</dbReference>